<keyword evidence="3" id="KW-0812">Transmembrane</keyword>
<gene>
    <name evidence="5" type="ORF">APICC_00742</name>
</gene>
<dbReference type="InterPro" id="IPR051962">
    <property type="entry name" value="Cuticlin"/>
</dbReference>
<evidence type="ECO:0000259" key="4">
    <source>
        <dbReference type="PROSITE" id="PS51034"/>
    </source>
</evidence>
<feature type="transmembrane region" description="Helical" evidence="3">
    <location>
        <begin position="522"/>
        <end position="545"/>
    </location>
</feature>
<accession>A0A2A3E997</accession>
<sequence>MDKKKAGEHAKRRNVVDDRWKRERKEEVRGDESRMQRGMARQGYIGVKSEPASLERAAAVRYWPEFFDKYSYVPSIIVDVVSVRQMCKFPFLRMEKYSRFRSSQKITTIHNGLCRFDDRDGGGGGGGAGGVASYDEKIFWTHLLYATVGIASTVQIECASESIIVYISTEGKTDFHGLVYPRGLSKNSSCLQEYRSQPTPITYNLPLRSCNTMPTQLNIPYRTQLQKIAEVIINFFSPVPLIFSIPDIRSELSINSLQKFRIKLAWDDGGIEYFNTIVVQPHLKLVTNQGRGFHVRCRYQTRDKVVTNDQTHVAMLQSLPLQATAPMPGCTMKIFSGDPTRHQVAENVKIGDPLTLVINIDKQEMFGLKISDCLVRDGLGWGEQRLINDQGCPVDGEIMGEFTYNEDKTEAKVDFQAHKFPYTASVYYQCNVRLCVKHDGGCSNTPPACNSISRRRRDTVNDDTVKGVEGLDGGTPATIEVYSGLYVNEASDVASKSDFTDDVFRERTIDDPNSFCISQRSFAIGIAIAGLILMLAVVAAILVLLTKRRHKTVSTTGSSIYSGPYTNTAYSHSS</sequence>
<dbReference type="SMART" id="SM00241">
    <property type="entry name" value="ZP"/>
    <property type="match status" value="1"/>
</dbReference>
<dbReference type="InterPro" id="IPR001507">
    <property type="entry name" value="ZP_dom"/>
</dbReference>
<reference evidence="5 6" key="1">
    <citation type="submission" date="2014-07" db="EMBL/GenBank/DDBJ databases">
        <title>Genomic and transcriptomic analysis on Apis cerana provide comprehensive insights into honey bee biology.</title>
        <authorList>
            <person name="Diao Q."/>
            <person name="Sun L."/>
            <person name="Zheng H."/>
            <person name="Zheng H."/>
            <person name="Xu S."/>
            <person name="Wang S."/>
            <person name="Zeng Z."/>
            <person name="Hu F."/>
            <person name="Su S."/>
            <person name="Wu J."/>
        </authorList>
    </citation>
    <scope>NUCLEOTIDE SEQUENCE [LARGE SCALE GENOMIC DNA]</scope>
    <source>
        <tissue evidence="5">Pupae without intestine</tissue>
    </source>
</reference>
<dbReference type="PANTHER" id="PTHR22907:SF54">
    <property type="entry name" value="GH04558P"/>
    <property type="match status" value="1"/>
</dbReference>
<dbReference type="AlphaFoldDB" id="A0A2A3E997"/>
<feature type="domain" description="ZP" evidence="4">
    <location>
        <begin position="157"/>
        <end position="456"/>
    </location>
</feature>
<evidence type="ECO:0000313" key="5">
    <source>
        <dbReference type="EMBL" id="PBC27759.1"/>
    </source>
</evidence>
<evidence type="ECO:0000256" key="2">
    <source>
        <dbReference type="SAM" id="MobiDB-lite"/>
    </source>
</evidence>
<dbReference type="PROSITE" id="PS51034">
    <property type="entry name" value="ZP_2"/>
    <property type="match status" value="1"/>
</dbReference>
<dbReference type="Pfam" id="PF25301">
    <property type="entry name" value="CUT_C"/>
    <property type="match status" value="1"/>
</dbReference>
<dbReference type="Proteomes" id="UP000242457">
    <property type="component" value="Unassembled WGS sequence"/>
</dbReference>
<dbReference type="EMBL" id="KZ288340">
    <property type="protein sequence ID" value="PBC27759.1"/>
    <property type="molecule type" value="Genomic_DNA"/>
</dbReference>
<keyword evidence="1" id="KW-0732">Signal</keyword>
<dbReference type="STRING" id="94128.A0A2A3E997"/>
<dbReference type="PANTHER" id="PTHR22907">
    <property type="entry name" value="GH04558P"/>
    <property type="match status" value="1"/>
</dbReference>
<name>A0A2A3E997_APICC</name>
<evidence type="ECO:0000256" key="1">
    <source>
        <dbReference type="ARBA" id="ARBA00022729"/>
    </source>
</evidence>
<protein>
    <submittedName>
        <fullName evidence="5">Cuticlin-1</fullName>
    </submittedName>
</protein>
<dbReference type="InterPro" id="IPR057475">
    <property type="entry name" value="CUT_C"/>
</dbReference>
<feature type="region of interest" description="Disordered" evidence="2">
    <location>
        <begin position="1"/>
        <end position="35"/>
    </location>
</feature>
<dbReference type="Gene3D" id="2.60.40.4100">
    <property type="entry name" value="Zona pellucida, ZP-C domain"/>
    <property type="match status" value="1"/>
</dbReference>
<evidence type="ECO:0000256" key="3">
    <source>
        <dbReference type="SAM" id="Phobius"/>
    </source>
</evidence>
<keyword evidence="3" id="KW-0472">Membrane</keyword>
<organism evidence="5 6">
    <name type="scientific">Apis cerana cerana</name>
    <name type="common">Oriental honeybee</name>
    <dbReference type="NCBI Taxonomy" id="94128"/>
    <lineage>
        <taxon>Eukaryota</taxon>
        <taxon>Metazoa</taxon>
        <taxon>Ecdysozoa</taxon>
        <taxon>Arthropoda</taxon>
        <taxon>Hexapoda</taxon>
        <taxon>Insecta</taxon>
        <taxon>Pterygota</taxon>
        <taxon>Neoptera</taxon>
        <taxon>Endopterygota</taxon>
        <taxon>Hymenoptera</taxon>
        <taxon>Apocrita</taxon>
        <taxon>Aculeata</taxon>
        <taxon>Apoidea</taxon>
        <taxon>Anthophila</taxon>
        <taxon>Apidae</taxon>
        <taxon>Apis</taxon>
    </lineage>
</organism>
<dbReference type="InterPro" id="IPR042235">
    <property type="entry name" value="ZP-C_dom"/>
</dbReference>
<dbReference type="OrthoDB" id="6139674at2759"/>
<keyword evidence="6" id="KW-1185">Reference proteome</keyword>
<proteinExistence type="predicted"/>
<keyword evidence="3" id="KW-1133">Transmembrane helix</keyword>
<evidence type="ECO:0000313" key="6">
    <source>
        <dbReference type="Proteomes" id="UP000242457"/>
    </source>
</evidence>